<dbReference type="AlphaFoldDB" id="A0A6A6E460"/>
<dbReference type="OrthoDB" id="3787579at2759"/>
<protein>
    <recommendedName>
        <fullName evidence="3">Integrase catalytic domain-containing protein</fullName>
    </recommendedName>
</protein>
<dbReference type="Proteomes" id="UP000800200">
    <property type="component" value="Unassembled WGS sequence"/>
</dbReference>
<name>A0A6A6E460_9PEZI</name>
<evidence type="ECO:0000313" key="1">
    <source>
        <dbReference type="EMBL" id="KAF2186707.1"/>
    </source>
</evidence>
<dbReference type="EMBL" id="ML994629">
    <property type="protein sequence ID" value="KAF2186707.1"/>
    <property type="molecule type" value="Genomic_DNA"/>
</dbReference>
<gene>
    <name evidence="1" type="ORF">K469DRAFT_726183</name>
</gene>
<reference evidence="1" key="1">
    <citation type="journal article" date="2020" name="Stud. Mycol.">
        <title>101 Dothideomycetes genomes: a test case for predicting lifestyles and emergence of pathogens.</title>
        <authorList>
            <person name="Haridas S."/>
            <person name="Albert R."/>
            <person name="Binder M."/>
            <person name="Bloem J."/>
            <person name="Labutti K."/>
            <person name="Salamov A."/>
            <person name="Andreopoulos B."/>
            <person name="Baker S."/>
            <person name="Barry K."/>
            <person name="Bills G."/>
            <person name="Bluhm B."/>
            <person name="Cannon C."/>
            <person name="Castanera R."/>
            <person name="Culley D."/>
            <person name="Daum C."/>
            <person name="Ezra D."/>
            <person name="Gonzalez J."/>
            <person name="Henrissat B."/>
            <person name="Kuo A."/>
            <person name="Liang C."/>
            <person name="Lipzen A."/>
            <person name="Lutzoni F."/>
            <person name="Magnuson J."/>
            <person name="Mondo S."/>
            <person name="Nolan M."/>
            <person name="Ohm R."/>
            <person name="Pangilinan J."/>
            <person name="Park H.-J."/>
            <person name="Ramirez L."/>
            <person name="Alfaro M."/>
            <person name="Sun H."/>
            <person name="Tritt A."/>
            <person name="Yoshinaga Y."/>
            <person name="Zwiers L.-H."/>
            <person name="Turgeon B."/>
            <person name="Goodwin S."/>
            <person name="Spatafora J."/>
            <person name="Crous P."/>
            <person name="Grigoriev I."/>
        </authorList>
    </citation>
    <scope>NUCLEOTIDE SEQUENCE</scope>
    <source>
        <strain evidence="1">CBS 207.26</strain>
    </source>
</reference>
<dbReference type="InterPro" id="IPR036397">
    <property type="entry name" value="RNaseH_sf"/>
</dbReference>
<proteinExistence type="predicted"/>
<evidence type="ECO:0008006" key="3">
    <source>
        <dbReference type="Google" id="ProtNLM"/>
    </source>
</evidence>
<keyword evidence="2" id="KW-1185">Reference proteome</keyword>
<evidence type="ECO:0000313" key="2">
    <source>
        <dbReference type="Proteomes" id="UP000800200"/>
    </source>
</evidence>
<dbReference type="Gene3D" id="3.30.420.10">
    <property type="entry name" value="Ribonuclease H-like superfamily/Ribonuclease H"/>
    <property type="match status" value="1"/>
</dbReference>
<dbReference type="GO" id="GO:0003676">
    <property type="term" value="F:nucleic acid binding"/>
    <property type="evidence" value="ECO:0007669"/>
    <property type="project" value="InterPro"/>
</dbReference>
<sequence length="185" mass="20927">MMKRQPYYILPSQNSDIFYLNNRPVIYVVDSIDIYLGPLKTLRHDAGKNFASSEFRLKASSIAISVKEIPVKAYNSVGKIKRYHTPLRQAFDIIRSKSGTSMTLDNALQLVVKVVNNTAGLNGFIPTLLVFRAYLRMTKISLPLPDVYERAEAIRKREVLGWTGPFKLLDVNNKTCIVNIPHGLT</sequence>
<accession>A0A6A6E460</accession>
<organism evidence="1 2">
    <name type="scientific">Zopfia rhizophila CBS 207.26</name>
    <dbReference type="NCBI Taxonomy" id="1314779"/>
    <lineage>
        <taxon>Eukaryota</taxon>
        <taxon>Fungi</taxon>
        <taxon>Dikarya</taxon>
        <taxon>Ascomycota</taxon>
        <taxon>Pezizomycotina</taxon>
        <taxon>Dothideomycetes</taxon>
        <taxon>Dothideomycetes incertae sedis</taxon>
        <taxon>Zopfiaceae</taxon>
        <taxon>Zopfia</taxon>
    </lineage>
</organism>